<sequence>MPPRMAEVLELRRTNGGTPPPLLPSPPIAQPPPPGPCHRATEGKAASRITVGACARACLSPSLPPPPAPPPPPPPPARVASLPVGGGGAEDNHNLTGADAPVSSIPPDPGPPDPVAAAARSDRPAPRPAGATLSSVNIKVQNGVREPVLFLPWADDSVQDAC</sequence>
<feature type="compositionally biased region" description="Pro residues" evidence="1">
    <location>
        <begin position="62"/>
        <end position="77"/>
    </location>
</feature>
<protein>
    <submittedName>
        <fullName evidence="2">Uncharacterized protein</fullName>
    </submittedName>
</protein>
<feature type="compositionally biased region" description="Pro residues" evidence="1">
    <location>
        <begin position="18"/>
        <end position="36"/>
    </location>
</feature>
<dbReference type="EMBL" id="OZ075144">
    <property type="protein sequence ID" value="CAL5040990.1"/>
    <property type="molecule type" value="Genomic_DNA"/>
</dbReference>
<evidence type="ECO:0000256" key="1">
    <source>
        <dbReference type="SAM" id="MobiDB-lite"/>
    </source>
</evidence>
<keyword evidence="3" id="KW-1185">Reference proteome</keyword>
<evidence type="ECO:0000313" key="3">
    <source>
        <dbReference type="Proteomes" id="UP001497457"/>
    </source>
</evidence>
<proteinExistence type="predicted"/>
<feature type="region of interest" description="Disordered" evidence="1">
    <location>
        <begin position="1"/>
        <end position="134"/>
    </location>
</feature>
<name>A0ABC9DM39_9POAL</name>
<reference evidence="2 3" key="2">
    <citation type="submission" date="2024-10" db="EMBL/GenBank/DDBJ databases">
        <authorList>
            <person name="Ryan C."/>
        </authorList>
    </citation>
    <scope>NUCLEOTIDE SEQUENCE [LARGE SCALE GENOMIC DNA]</scope>
</reference>
<feature type="compositionally biased region" description="Pro residues" evidence="1">
    <location>
        <begin position="104"/>
        <end position="114"/>
    </location>
</feature>
<dbReference type="Proteomes" id="UP001497457">
    <property type="component" value="Chromosome 34rd"/>
</dbReference>
<gene>
    <name evidence="2" type="ORF">URODEC1_LOCUS86427</name>
</gene>
<evidence type="ECO:0000313" key="2">
    <source>
        <dbReference type="EMBL" id="CAL5040990.1"/>
    </source>
</evidence>
<organism evidence="2 3">
    <name type="scientific">Urochloa decumbens</name>
    <dbReference type="NCBI Taxonomy" id="240449"/>
    <lineage>
        <taxon>Eukaryota</taxon>
        <taxon>Viridiplantae</taxon>
        <taxon>Streptophyta</taxon>
        <taxon>Embryophyta</taxon>
        <taxon>Tracheophyta</taxon>
        <taxon>Spermatophyta</taxon>
        <taxon>Magnoliopsida</taxon>
        <taxon>Liliopsida</taxon>
        <taxon>Poales</taxon>
        <taxon>Poaceae</taxon>
        <taxon>PACMAD clade</taxon>
        <taxon>Panicoideae</taxon>
        <taxon>Panicodae</taxon>
        <taxon>Paniceae</taxon>
        <taxon>Melinidinae</taxon>
        <taxon>Urochloa</taxon>
    </lineage>
</organism>
<reference evidence="3" key="1">
    <citation type="submission" date="2024-06" db="EMBL/GenBank/DDBJ databases">
        <authorList>
            <person name="Ryan C."/>
        </authorList>
    </citation>
    <scope>NUCLEOTIDE SEQUENCE [LARGE SCALE GENOMIC DNA]</scope>
</reference>
<accession>A0ABC9DM39</accession>
<dbReference type="AlphaFoldDB" id="A0ABC9DM39"/>